<dbReference type="GO" id="GO:0035438">
    <property type="term" value="F:cyclic-di-GMP binding"/>
    <property type="evidence" value="ECO:0007669"/>
    <property type="project" value="InterPro"/>
</dbReference>
<proteinExistence type="predicted"/>
<evidence type="ECO:0000259" key="1">
    <source>
        <dbReference type="Pfam" id="PF07238"/>
    </source>
</evidence>
<comment type="caution">
    <text evidence="2">The sequence shown here is derived from an EMBL/GenBank/DDBJ whole genome shotgun (WGS) entry which is preliminary data.</text>
</comment>
<accession>A0A1F7S216</accession>
<dbReference type="SUPFAM" id="SSF141371">
    <property type="entry name" value="PilZ domain-like"/>
    <property type="match status" value="1"/>
</dbReference>
<dbReference type="Proteomes" id="UP000179266">
    <property type="component" value="Unassembled WGS sequence"/>
</dbReference>
<dbReference type="AlphaFoldDB" id="A0A1F7S216"/>
<organism evidence="2 3">
    <name type="scientific">Candidatus Schekmanbacteria bacterium RBG_13_48_7</name>
    <dbReference type="NCBI Taxonomy" id="1817878"/>
    <lineage>
        <taxon>Bacteria</taxon>
        <taxon>Candidatus Schekmaniibacteriota</taxon>
    </lineage>
</organism>
<name>A0A1F7S216_9BACT</name>
<dbReference type="Pfam" id="PF07238">
    <property type="entry name" value="PilZ"/>
    <property type="match status" value="1"/>
</dbReference>
<protein>
    <recommendedName>
        <fullName evidence="1">PilZ domain-containing protein</fullName>
    </recommendedName>
</protein>
<dbReference type="InterPro" id="IPR009875">
    <property type="entry name" value="PilZ_domain"/>
</dbReference>
<evidence type="ECO:0000313" key="2">
    <source>
        <dbReference type="EMBL" id="OGL47852.1"/>
    </source>
</evidence>
<evidence type="ECO:0000313" key="3">
    <source>
        <dbReference type="Proteomes" id="UP000179266"/>
    </source>
</evidence>
<dbReference type="Gene3D" id="2.40.10.220">
    <property type="entry name" value="predicted glycosyltransferase like domains"/>
    <property type="match status" value="1"/>
</dbReference>
<sequence>MEDKQQNMDRHKFPRIKTVNLISYEISDVYQQETEGLGITQNLSLGGLMFEVNRKFPVDTIILVEIALSDQIIHAKGRVMHVQELGNGKYDLGMKFVEISQPDFNTLWDYLQLKKKTD</sequence>
<reference evidence="2 3" key="1">
    <citation type="journal article" date="2016" name="Nat. Commun.">
        <title>Thousands of microbial genomes shed light on interconnected biogeochemical processes in an aquifer system.</title>
        <authorList>
            <person name="Anantharaman K."/>
            <person name="Brown C.T."/>
            <person name="Hug L.A."/>
            <person name="Sharon I."/>
            <person name="Castelle C.J."/>
            <person name="Probst A.J."/>
            <person name="Thomas B.C."/>
            <person name="Singh A."/>
            <person name="Wilkins M.J."/>
            <person name="Karaoz U."/>
            <person name="Brodie E.L."/>
            <person name="Williams K.H."/>
            <person name="Hubbard S.S."/>
            <person name="Banfield J.F."/>
        </authorList>
    </citation>
    <scope>NUCLEOTIDE SEQUENCE [LARGE SCALE GENOMIC DNA]</scope>
</reference>
<dbReference type="EMBL" id="MGDD01000056">
    <property type="protein sequence ID" value="OGL47852.1"/>
    <property type="molecule type" value="Genomic_DNA"/>
</dbReference>
<feature type="domain" description="PilZ" evidence="1">
    <location>
        <begin position="28"/>
        <end position="111"/>
    </location>
</feature>
<gene>
    <name evidence="2" type="ORF">A2161_19600</name>
</gene>